<evidence type="ECO:0000256" key="5">
    <source>
        <dbReference type="ARBA" id="ARBA00022692"/>
    </source>
</evidence>
<dbReference type="Pfam" id="PF00394">
    <property type="entry name" value="Cu-oxidase"/>
    <property type="match status" value="1"/>
</dbReference>
<keyword evidence="3" id="KW-1003">Cell membrane</keyword>
<keyword evidence="6" id="KW-0479">Metal-binding</keyword>
<proteinExistence type="inferred from homology"/>
<feature type="transmembrane region" description="Helical" evidence="17">
    <location>
        <begin position="563"/>
        <end position="583"/>
    </location>
</feature>
<evidence type="ECO:0000256" key="8">
    <source>
        <dbReference type="ARBA" id="ARBA00022737"/>
    </source>
</evidence>
<dbReference type="GO" id="GO:0004322">
    <property type="term" value="F:ferroxidase activity"/>
    <property type="evidence" value="ECO:0007669"/>
    <property type="project" value="TreeGrafter"/>
</dbReference>
<evidence type="ECO:0000256" key="14">
    <source>
        <dbReference type="ARBA" id="ARBA00023136"/>
    </source>
</evidence>
<comment type="similarity">
    <text evidence="1">Belongs to the multicopper oxidase family.</text>
</comment>
<feature type="domain" description="Plastocyanin-like" evidence="19">
    <location>
        <begin position="151"/>
        <end position="299"/>
    </location>
</feature>
<dbReference type="GO" id="GO:0005507">
    <property type="term" value="F:copper ion binding"/>
    <property type="evidence" value="ECO:0007669"/>
    <property type="project" value="InterPro"/>
</dbReference>
<comment type="caution">
    <text evidence="22">The sequence shown here is derived from an EMBL/GenBank/DDBJ whole genome shotgun (WGS) entry which is preliminary data.</text>
</comment>
<keyword evidence="9 17" id="KW-1133">Transmembrane helix</keyword>
<dbReference type="InterPro" id="IPR001117">
    <property type="entry name" value="Cu-oxidase_2nd"/>
</dbReference>
<evidence type="ECO:0000256" key="6">
    <source>
        <dbReference type="ARBA" id="ARBA00022723"/>
    </source>
</evidence>
<dbReference type="HOGENOM" id="CLU_006504_7_3_1"/>
<evidence type="ECO:0000259" key="20">
    <source>
        <dbReference type="Pfam" id="PF07731"/>
    </source>
</evidence>
<dbReference type="InterPro" id="IPR045087">
    <property type="entry name" value="Cu-oxidase_fam"/>
</dbReference>
<feature type="domain" description="Plastocyanin-like" evidence="21">
    <location>
        <begin position="25"/>
        <end position="141"/>
    </location>
</feature>
<dbReference type="eggNOG" id="KOG1263">
    <property type="taxonomic scope" value="Eukaryota"/>
</dbReference>
<evidence type="ECO:0000256" key="10">
    <source>
        <dbReference type="ARBA" id="ARBA00023002"/>
    </source>
</evidence>
<feature type="signal peptide" evidence="18">
    <location>
        <begin position="1"/>
        <end position="17"/>
    </location>
</feature>
<keyword evidence="8" id="KW-0677">Repeat</keyword>
<keyword evidence="10" id="KW-0560">Oxidoreductase</keyword>
<gene>
    <name evidence="22" type="ORF">PVAR5_1438</name>
</gene>
<dbReference type="Pfam" id="PF07732">
    <property type="entry name" value="Cu-oxidase_3"/>
    <property type="match status" value="1"/>
</dbReference>
<evidence type="ECO:0000256" key="17">
    <source>
        <dbReference type="SAM" id="Phobius"/>
    </source>
</evidence>
<dbReference type="InterPro" id="IPR044130">
    <property type="entry name" value="CuRO_2_Fet3-like"/>
</dbReference>
<dbReference type="PROSITE" id="PS00079">
    <property type="entry name" value="MULTICOPPER_OXIDASE1"/>
    <property type="match status" value="1"/>
</dbReference>
<evidence type="ECO:0000256" key="4">
    <source>
        <dbReference type="ARBA" id="ARBA00022496"/>
    </source>
</evidence>
<feature type="chain" id="PRO_5004736411" evidence="18">
    <location>
        <begin position="18"/>
        <end position="632"/>
    </location>
</feature>
<dbReference type="PROSITE" id="PS00080">
    <property type="entry name" value="MULTICOPPER_OXIDASE2"/>
    <property type="match status" value="1"/>
</dbReference>
<comment type="subcellular location">
    <subcellularLocation>
        <location evidence="16">Cell membrane</location>
        <topology evidence="16">Single-pass type I membrane protein</topology>
        <orientation evidence="16">Extracellular side</orientation>
    </subcellularLocation>
</comment>
<evidence type="ECO:0000256" key="15">
    <source>
        <dbReference type="ARBA" id="ARBA00023180"/>
    </source>
</evidence>
<dbReference type="InterPro" id="IPR033138">
    <property type="entry name" value="Cu_oxidase_CS"/>
</dbReference>
<evidence type="ECO:0000256" key="3">
    <source>
        <dbReference type="ARBA" id="ARBA00022475"/>
    </source>
</evidence>
<dbReference type="CDD" id="cd13851">
    <property type="entry name" value="CuRO_1_Fet3p"/>
    <property type="match status" value="1"/>
</dbReference>
<keyword evidence="11" id="KW-0408">Iron</keyword>
<dbReference type="EMBL" id="BAUL01000039">
    <property type="protein sequence ID" value="GAD92842.1"/>
    <property type="molecule type" value="Genomic_DNA"/>
</dbReference>
<dbReference type="InParanoid" id="V5FW50"/>
<dbReference type="PANTHER" id="PTHR11709:SF361">
    <property type="entry name" value="IRON TRANSPORT MULTICOPPER OXIDASE FET3"/>
    <property type="match status" value="1"/>
</dbReference>
<evidence type="ECO:0000256" key="16">
    <source>
        <dbReference type="ARBA" id="ARBA00037814"/>
    </source>
</evidence>
<keyword evidence="4" id="KW-0410">Iron transport</keyword>
<keyword evidence="12" id="KW-0186">Copper</keyword>
<dbReference type="FunFam" id="2.60.40.420:FF:000025">
    <property type="entry name" value="FET5p Multicopper oxidase"/>
    <property type="match status" value="1"/>
</dbReference>
<dbReference type="CDD" id="cd13877">
    <property type="entry name" value="CuRO_2_Fet3p_like"/>
    <property type="match status" value="1"/>
</dbReference>
<evidence type="ECO:0000256" key="11">
    <source>
        <dbReference type="ARBA" id="ARBA00023004"/>
    </source>
</evidence>
<dbReference type="Gene3D" id="2.60.40.420">
    <property type="entry name" value="Cupredoxins - blue copper proteins"/>
    <property type="match status" value="3"/>
</dbReference>
<keyword evidence="15" id="KW-0325">Glycoprotein</keyword>
<evidence type="ECO:0000256" key="2">
    <source>
        <dbReference type="ARBA" id="ARBA00022448"/>
    </source>
</evidence>
<evidence type="ECO:0000256" key="12">
    <source>
        <dbReference type="ARBA" id="ARBA00023008"/>
    </source>
</evidence>
<evidence type="ECO:0000256" key="1">
    <source>
        <dbReference type="ARBA" id="ARBA00010609"/>
    </source>
</evidence>
<evidence type="ECO:0000256" key="18">
    <source>
        <dbReference type="SAM" id="SignalP"/>
    </source>
</evidence>
<dbReference type="AlphaFoldDB" id="V5FW50"/>
<evidence type="ECO:0000259" key="19">
    <source>
        <dbReference type="Pfam" id="PF00394"/>
    </source>
</evidence>
<keyword evidence="13" id="KW-0406">Ion transport</keyword>
<organism evidence="22 23">
    <name type="scientific">Byssochlamys spectabilis (strain No. 5 / NBRC 109023)</name>
    <name type="common">Paecilomyces variotii</name>
    <dbReference type="NCBI Taxonomy" id="1356009"/>
    <lineage>
        <taxon>Eukaryota</taxon>
        <taxon>Fungi</taxon>
        <taxon>Dikarya</taxon>
        <taxon>Ascomycota</taxon>
        <taxon>Pezizomycotina</taxon>
        <taxon>Eurotiomycetes</taxon>
        <taxon>Eurotiomycetidae</taxon>
        <taxon>Eurotiales</taxon>
        <taxon>Thermoascaceae</taxon>
        <taxon>Paecilomyces</taxon>
    </lineage>
</organism>
<dbReference type="FunFam" id="2.60.40.420:FF:000022">
    <property type="entry name" value="FET5p Multicopper oxidase"/>
    <property type="match status" value="1"/>
</dbReference>
<name>V5FW50_BYSSN</name>
<dbReference type="PANTHER" id="PTHR11709">
    <property type="entry name" value="MULTI-COPPER OXIDASE"/>
    <property type="match status" value="1"/>
</dbReference>
<keyword evidence="14 17" id="KW-0472">Membrane</keyword>
<keyword evidence="23" id="KW-1185">Reference proteome</keyword>
<dbReference type="GO" id="GO:0033215">
    <property type="term" value="P:reductive iron assimilation"/>
    <property type="evidence" value="ECO:0007669"/>
    <property type="project" value="TreeGrafter"/>
</dbReference>
<evidence type="ECO:0000256" key="13">
    <source>
        <dbReference type="ARBA" id="ARBA00023065"/>
    </source>
</evidence>
<dbReference type="FunCoup" id="V5FW50">
    <property type="interactions" value="653"/>
</dbReference>
<protein>
    <submittedName>
        <fullName evidence="22">Iron transport multicopper oxidase FET3</fullName>
    </submittedName>
</protein>
<sequence length="632" mass="70173">MRFAASTLLLLASSCLAKTITYDWNVTWVTANPDGLADRKVVGINGKWPLPVVEVDRGDRLVVNMYNGLGDKNTSIHWHGMYQNGTNYMDGPSMVTQCPVPPGASLTYNFTVNQNGTYWYHCHTDACYPDGYRQALIVRDTDSFFHNDYEEDITITLSDWYHHMTEGLKEKFLSLYNPTGAEPIPDAFLFNDTLNSSIPVKPNTTYLLRLINIGAFVAQYFYIEGHSFKIVEIDGVYTEPAEADILYIGVAQRYSILLTTKNETDKNYAIVTVADSDLLDTIPETLQLNNTNWLEYNKAAPHEKAVVQVDQSSDLDPFDDITLVPHDRMPLLPEPDVEVNLTVYMNNLDNGFNYAFFNNITYTRPKVPSLFSVLSSGDLSTNPTVYGTNTHPFVFEHNNVVQVIINNGDTGSHPFHLHGHNFQVIDRAPGYGPNFNSYLNGDPVPYDPSNHTAFPEAPPRRDTVVLPPQGYMVLRFVADNPGVWFFHCHIDWHLSSGLASVFIEAPTQMQERLTIPADHQEVCRLAGVPFEGNAAANTEDLLDLSGQNVQPGQLPSGFTARGIVALVFSCISAVLGMISIFVYGMSDIKFKNQYGAAEADVSQPMDEIPAGVKATGAEVEPVTIAEQPSKTS</sequence>
<dbReference type="PROSITE" id="PS51257">
    <property type="entry name" value="PROKAR_LIPOPROTEIN"/>
    <property type="match status" value="1"/>
</dbReference>
<dbReference type="Pfam" id="PF07731">
    <property type="entry name" value="Cu-oxidase_2"/>
    <property type="match status" value="1"/>
</dbReference>
<reference evidence="23" key="1">
    <citation type="journal article" date="2014" name="Genome Announc.">
        <title>Draft genome sequence of the formaldehyde-resistant fungus Byssochlamys spectabilis No. 5 (anamorph Paecilomyces variotii No. 5) (NBRC109023).</title>
        <authorList>
            <person name="Oka T."/>
            <person name="Ekino K."/>
            <person name="Fukuda K."/>
            <person name="Nomura Y."/>
        </authorList>
    </citation>
    <scope>NUCLEOTIDE SEQUENCE [LARGE SCALE GENOMIC DNA]</scope>
    <source>
        <strain evidence="23">No. 5 / NBRC 109023</strain>
    </source>
</reference>
<evidence type="ECO:0000313" key="22">
    <source>
        <dbReference type="EMBL" id="GAD92842.1"/>
    </source>
</evidence>
<dbReference type="InterPro" id="IPR002355">
    <property type="entry name" value="Cu_oxidase_Cu_BS"/>
</dbReference>
<dbReference type="SUPFAM" id="SSF49503">
    <property type="entry name" value="Cupredoxins"/>
    <property type="match status" value="3"/>
</dbReference>
<dbReference type="Proteomes" id="UP000018001">
    <property type="component" value="Unassembled WGS sequence"/>
</dbReference>
<dbReference type="InterPro" id="IPR008972">
    <property type="entry name" value="Cupredoxin"/>
</dbReference>
<keyword evidence="2" id="KW-0813">Transport</keyword>
<evidence type="ECO:0000313" key="23">
    <source>
        <dbReference type="Proteomes" id="UP000018001"/>
    </source>
</evidence>
<dbReference type="CDD" id="cd13899">
    <property type="entry name" value="CuRO_3_Fet3p"/>
    <property type="match status" value="1"/>
</dbReference>
<accession>V5FW50</accession>
<dbReference type="OrthoDB" id="2121828at2759"/>
<dbReference type="InterPro" id="IPR011707">
    <property type="entry name" value="Cu-oxidase-like_N"/>
</dbReference>
<dbReference type="GO" id="GO:0010106">
    <property type="term" value="P:cellular response to iron ion starvation"/>
    <property type="evidence" value="ECO:0007669"/>
    <property type="project" value="TreeGrafter"/>
</dbReference>
<feature type="domain" description="Plastocyanin-like" evidence="20">
    <location>
        <begin position="362"/>
        <end position="507"/>
    </location>
</feature>
<dbReference type="GO" id="GO:0033573">
    <property type="term" value="C:high-affinity iron permease complex"/>
    <property type="evidence" value="ECO:0007669"/>
    <property type="project" value="TreeGrafter"/>
</dbReference>
<keyword evidence="7 18" id="KW-0732">Signal</keyword>
<dbReference type="InterPro" id="IPR011706">
    <property type="entry name" value="Cu-oxidase_C"/>
</dbReference>
<evidence type="ECO:0000259" key="21">
    <source>
        <dbReference type="Pfam" id="PF07732"/>
    </source>
</evidence>
<dbReference type="FunFam" id="2.60.40.420:FF:000024">
    <property type="entry name" value="FET5p Multicopper oxidase"/>
    <property type="match status" value="1"/>
</dbReference>
<evidence type="ECO:0000256" key="7">
    <source>
        <dbReference type="ARBA" id="ARBA00022729"/>
    </source>
</evidence>
<keyword evidence="5 17" id="KW-0812">Transmembrane</keyword>
<evidence type="ECO:0000256" key="9">
    <source>
        <dbReference type="ARBA" id="ARBA00022989"/>
    </source>
</evidence>